<proteinExistence type="predicted"/>
<dbReference type="KEGG" id="alus:STSP2_03126"/>
<dbReference type="Proteomes" id="UP000189674">
    <property type="component" value="Chromosome"/>
</dbReference>
<organism evidence="2 3">
    <name type="scientific">Anaerohalosphaera lusitana</name>
    <dbReference type="NCBI Taxonomy" id="1936003"/>
    <lineage>
        <taxon>Bacteria</taxon>
        <taxon>Pseudomonadati</taxon>
        <taxon>Planctomycetota</taxon>
        <taxon>Phycisphaerae</taxon>
        <taxon>Sedimentisphaerales</taxon>
        <taxon>Anaerohalosphaeraceae</taxon>
        <taxon>Anaerohalosphaera</taxon>
    </lineage>
</organism>
<sequence>MNSTAHRSTQTPSTNRNESISAETPPQKPSQGLLFSEPAIAETGVWCELNEGIDPAQWAQLCRQLGSMSPGQFKRAQKKLLPNPDGLIQRLKRMFTPDANPNTDTPLVSLGPSGIYGNYQKEVYSGSATIA</sequence>
<evidence type="ECO:0000313" key="2">
    <source>
        <dbReference type="EMBL" id="AQT69926.1"/>
    </source>
</evidence>
<dbReference type="EMBL" id="CP019791">
    <property type="protein sequence ID" value="AQT69926.1"/>
    <property type="molecule type" value="Genomic_DNA"/>
</dbReference>
<feature type="compositionally biased region" description="Polar residues" evidence="1">
    <location>
        <begin position="1"/>
        <end position="24"/>
    </location>
</feature>
<gene>
    <name evidence="2" type="ORF">STSP2_03126</name>
</gene>
<feature type="region of interest" description="Disordered" evidence="1">
    <location>
        <begin position="1"/>
        <end position="34"/>
    </location>
</feature>
<reference evidence="3" key="1">
    <citation type="submission" date="2017-02" db="EMBL/GenBank/DDBJ databases">
        <title>Comparative genomics and description of representatives of a novel lineage of planctomycetes thriving in anoxic sediments.</title>
        <authorList>
            <person name="Spring S."/>
            <person name="Bunk B."/>
            <person name="Sproer C."/>
        </authorList>
    </citation>
    <scope>NUCLEOTIDE SEQUENCE [LARGE SCALE GENOMIC DNA]</scope>
    <source>
        <strain evidence="3">ST-NAGAB-D1</strain>
    </source>
</reference>
<evidence type="ECO:0000313" key="3">
    <source>
        <dbReference type="Proteomes" id="UP000189674"/>
    </source>
</evidence>
<accession>A0A1U9NQY7</accession>
<protein>
    <submittedName>
        <fullName evidence="2">Uncharacterized protein</fullName>
    </submittedName>
</protein>
<dbReference type="AlphaFoldDB" id="A0A1U9NQY7"/>
<evidence type="ECO:0000256" key="1">
    <source>
        <dbReference type="SAM" id="MobiDB-lite"/>
    </source>
</evidence>
<name>A0A1U9NQY7_9BACT</name>
<dbReference type="RefSeq" id="WP_146663565.1">
    <property type="nucleotide sequence ID" value="NZ_CP019791.1"/>
</dbReference>
<keyword evidence="3" id="KW-1185">Reference proteome</keyword>